<proteinExistence type="predicted"/>
<dbReference type="AlphaFoldDB" id="A0A6A6BAI6"/>
<dbReference type="RefSeq" id="XP_033396749.1">
    <property type="nucleotide sequence ID" value="XM_033546265.1"/>
</dbReference>
<keyword evidence="3" id="KW-1185">Reference proteome</keyword>
<sequence>MPMNWTPEADAKLLVEIIKASDISMSKEFLNKVAQGMGGDCNAKTIQNRITRLKTAAGVTGSGSGTGSTPATPKKAATPRKPRQKKADTNATTPKRKRGKSAAASFETDMKLEPSDGDGDESPTKKVKSEQQDDNENDDQLTDIHMQAPSFFDGSLRRLLGMDAAGSRLGFFHD</sequence>
<dbReference type="GeneID" id="54303771"/>
<protein>
    <submittedName>
        <fullName evidence="2">Uncharacterized protein</fullName>
    </submittedName>
</protein>
<evidence type="ECO:0000313" key="2">
    <source>
        <dbReference type="EMBL" id="KAF2141036.1"/>
    </source>
</evidence>
<evidence type="ECO:0000313" key="3">
    <source>
        <dbReference type="Proteomes" id="UP000799438"/>
    </source>
</evidence>
<reference evidence="2" key="1">
    <citation type="journal article" date="2020" name="Stud. Mycol.">
        <title>101 Dothideomycetes genomes: a test case for predicting lifestyles and emergence of pathogens.</title>
        <authorList>
            <person name="Haridas S."/>
            <person name="Albert R."/>
            <person name="Binder M."/>
            <person name="Bloem J."/>
            <person name="Labutti K."/>
            <person name="Salamov A."/>
            <person name="Andreopoulos B."/>
            <person name="Baker S."/>
            <person name="Barry K."/>
            <person name="Bills G."/>
            <person name="Bluhm B."/>
            <person name="Cannon C."/>
            <person name="Castanera R."/>
            <person name="Culley D."/>
            <person name="Daum C."/>
            <person name="Ezra D."/>
            <person name="Gonzalez J."/>
            <person name="Henrissat B."/>
            <person name="Kuo A."/>
            <person name="Liang C."/>
            <person name="Lipzen A."/>
            <person name="Lutzoni F."/>
            <person name="Magnuson J."/>
            <person name="Mondo S."/>
            <person name="Nolan M."/>
            <person name="Ohm R."/>
            <person name="Pangilinan J."/>
            <person name="Park H.-J."/>
            <person name="Ramirez L."/>
            <person name="Alfaro M."/>
            <person name="Sun H."/>
            <person name="Tritt A."/>
            <person name="Yoshinaga Y."/>
            <person name="Zwiers L.-H."/>
            <person name="Turgeon B."/>
            <person name="Goodwin S."/>
            <person name="Spatafora J."/>
            <person name="Crous P."/>
            <person name="Grigoriev I."/>
        </authorList>
    </citation>
    <scope>NUCLEOTIDE SEQUENCE</scope>
    <source>
        <strain evidence="2">CBS 121167</strain>
    </source>
</reference>
<feature type="compositionally biased region" description="Acidic residues" evidence="1">
    <location>
        <begin position="132"/>
        <end position="141"/>
    </location>
</feature>
<dbReference type="EMBL" id="ML995488">
    <property type="protein sequence ID" value="KAF2141036.1"/>
    <property type="molecule type" value="Genomic_DNA"/>
</dbReference>
<dbReference type="OrthoDB" id="5418867at2759"/>
<feature type="compositionally biased region" description="Basic and acidic residues" evidence="1">
    <location>
        <begin position="122"/>
        <end position="131"/>
    </location>
</feature>
<evidence type="ECO:0000256" key="1">
    <source>
        <dbReference type="SAM" id="MobiDB-lite"/>
    </source>
</evidence>
<dbReference type="Proteomes" id="UP000799438">
    <property type="component" value="Unassembled WGS sequence"/>
</dbReference>
<accession>A0A6A6BAI6</accession>
<name>A0A6A6BAI6_9PEZI</name>
<feature type="region of interest" description="Disordered" evidence="1">
    <location>
        <begin position="57"/>
        <end position="145"/>
    </location>
</feature>
<organism evidence="2 3">
    <name type="scientific">Aplosporella prunicola CBS 121167</name>
    <dbReference type="NCBI Taxonomy" id="1176127"/>
    <lineage>
        <taxon>Eukaryota</taxon>
        <taxon>Fungi</taxon>
        <taxon>Dikarya</taxon>
        <taxon>Ascomycota</taxon>
        <taxon>Pezizomycotina</taxon>
        <taxon>Dothideomycetes</taxon>
        <taxon>Dothideomycetes incertae sedis</taxon>
        <taxon>Botryosphaeriales</taxon>
        <taxon>Aplosporellaceae</taxon>
        <taxon>Aplosporella</taxon>
    </lineage>
</organism>
<gene>
    <name evidence="2" type="ORF">K452DRAFT_359437</name>
</gene>